<proteinExistence type="predicted"/>
<dbReference type="RefSeq" id="XP_009058275.1">
    <property type="nucleotide sequence ID" value="XM_009060027.1"/>
</dbReference>
<dbReference type="Proteomes" id="UP000030746">
    <property type="component" value="Unassembled WGS sequence"/>
</dbReference>
<feature type="compositionally biased region" description="Polar residues" evidence="1">
    <location>
        <begin position="34"/>
        <end position="74"/>
    </location>
</feature>
<evidence type="ECO:0000256" key="1">
    <source>
        <dbReference type="SAM" id="MobiDB-lite"/>
    </source>
</evidence>
<organism evidence="2 3">
    <name type="scientific">Lottia gigantea</name>
    <name type="common">Giant owl limpet</name>
    <dbReference type="NCBI Taxonomy" id="225164"/>
    <lineage>
        <taxon>Eukaryota</taxon>
        <taxon>Metazoa</taxon>
        <taxon>Spiralia</taxon>
        <taxon>Lophotrochozoa</taxon>
        <taxon>Mollusca</taxon>
        <taxon>Gastropoda</taxon>
        <taxon>Patellogastropoda</taxon>
        <taxon>Lottioidea</taxon>
        <taxon>Lottiidae</taxon>
        <taxon>Lottia</taxon>
    </lineage>
</organism>
<dbReference type="HOGENOM" id="CLU_1497916_0_0_1"/>
<reference evidence="2 3" key="1">
    <citation type="journal article" date="2013" name="Nature">
        <title>Insights into bilaterian evolution from three spiralian genomes.</title>
        <authorList>
            <person name="Simakov O."/>
            <person name="Marletaz F."/>
            <person name="Cho S.J."/>
            <person name="Edsinger-Gonzales E."/>
            <person name="Havlak P."/>
            <person name="Hellsten U."/>
            <person name="Kuo D.H."/>
            <person name="Larsson T."/>
            <person name="Lv J."/>
            <person name="Arendt D."/>
            <person name="Savage R."/>
            <person name="Osoegawa K."/>
            <person name="de Jong P."/>
            <person name="Grimwood J."/>
            <person name="Chapman J.A."/>
            <person name="Shapiro H."/>
            <person name="Aerts A."/>
            <person name="Otillar R.P."/>
            <person name="Terry A.Y."/>
            <person name="Boore J.L."/>
            <person name="Grigoriev I.V."/>
            <person name="Lindberg D.R."/>
            <person name="Seaver E.C."/>
            <person name="Weisblat D.A."/>
            <person name="Putnam N.H."/>
            <person name="Rokhsar D.S."/>
        </authorList>
    </citation>
    <scope>NUCLEOTIDE SEQUENCE [LARGE SCALE GENOMIC DNA]</scope>
</reference>
<evidence type="ECO:0000313" key="2">
    <source>
        <dbReference type="EMBL" id="ESO91004.1"/>
    </source>
</evidence>
<feature type="region of interest" description="Disordered" evidence="1">
    <location>
        <begin position="1"/>
        <end position="74"/>
    </location>
</feature>
<dbReference type="CTD" id="20239439"/>
<dbReference type="KEGG" id="lgi:LOTGIDRAFT_163520"/>
<dbReference type="GeneID" id="20239439"/>
<accession>V4BQ53</accession>
<gene>
    <name evidence="2" type="ORF">LOTGIDRAFT_163520</name>
</gene>
<feature type="region of interest" description="Disordered" evidence="1">
    <location>
        <begin position="142"/>
        <end position="172"/>
    </location>
</feature>
<keyword evidence="3" id="KW-1185">Reference proteome</keyword>
<sequence length="210" mass="23672">MASINSRLPSASADVPEVGIFRKSPAETMRDFARSQQVDETQDYNTSSSSDLQKQNVNQTGEKTNKNASVGLNTNGSLPLMLNAAEPEMSDILPKMIPKRTDEEPGKQLQLKNQHLDLSQYLITDRPLLEFAKYFINRFDDQDDSNGSNCNSGEKRPTVNVDHAVIEDGNEKEKKTSKLKRLRSNLKEFKKRIVRPFTIFTACFSSKAEQ</sequence>
<protein>
    <submittedName>
        <fullName evidence="2">Uncharacterized protein</fullName>
    </submittedName>
</protein>
<dbReference type="AlphaFoldDB" id="V4BQ53"/>
<evidence type="ECO:0000313" key="3">
    <source>
        <dbReference type="Proteomes" id="UP000030746"/>
    </source>
</evidence>
<dbReference type="EMBL" id="KB202284">
    <property type="protein sequence ID" value="ESO91004.1"/>
    <property type="molecule type" value="Genomic_DNA"/>
</dbReference>
<name>V4BQ53_LOTGI</name>
<feature type="compositionally biased region" description="Basic and acidic residues" evidence="1">
    <location>
        <begin position="24"/>
        <end position="33"/>
    </location>
</feature>